<feature type="transmembrane region" description="Helical" evidence="6">
    <location>
        <begin position="262"/>
        <end position="282"/>
    </location>
</feature>
<comment type="subcellular location">
    <subcellularLocation>
        <location evidence="1">Cell membrane</location>
        <topology evidence="1">Multi-pass membrane protein</topology>
    </subcellularLocation>
</comment>
<proteinExistence type="predicted"/>
<dbReference type="PANTHER" id="PTHR30619:SF1">
    <property type="entry name" value="RECOMBINATION PROTEIN 2"/>
    <property type="match status" value="1"/>
</dbReference>
<sequence length="654" mass="74116">MVSSRFTFYPLFRLSVALATGIFLSDVFALDGTYLYALCFVFVLSVLLSSIFYFSKTYRIRFLFGISVSLSFLLLGGILFVISLENIHHEWDSDKAVYVASVCDIPRVKGKTIQATVNVKKVKDVATGSWKLVNKQILLYWMPDSMQPPLQCGDRMCFWAHVGMPMSDADFTGFDYGQYLQRQGISGTAIVYSGYWRKLLQPSTPTFKMQALMLREQIVKKFRIWSLEDDVLAIISALTVGDKSKLTREIKATYNAAGASHILALSGLHIGILSMILSWLFYPLRRVCGGKWIASFLIVGLLWGFAFLSGLSPSVIRAVTMFSAYVVASIFSEDRFSGFSALTLTAFIMLIYQPMYLFDVGFQLSFMAVLGIFLFYPLIDSLFVVRNKIVAYLWNIISLSLAAQLATLPLILYYFGTFPVYFLLSNLVVAPIAVFILSATLLALALGVFPVAANFVVQGLDFAVRTLNEVMEQIQHWSGAQITSAYLSVWQAWLLAVAIVTLWRYVVCRNARRLIVFLLTVNVLIVSFLWKQRELPDTYIYLSRAGVYTKYDRDINELSSASCIYKVRDICIVLVDNNKWRKQKALSPLHVDYAYICRGFYGSVADLKRLFQIKQVVLDTSLEDSYREKLKRECEIYGLNYIDMSEKGSYAILL</sequence>
<dbReference type="InterPro" id="IPR025405">
    <property type="entry name" value="DUF4131"/>
</dbReference>
<organism evidence="9 10">
    <name type="scientific">Phocaeicola coprocola</name>
    <dbReference type="NCBI Taxonomy" id="310298"/>
    <lineage>
        <taxon>Bacteria</taxon>
        <taxon>Pseudomonadati</taxon>
        <taxon>Bacteroidota</taxon>
        <taxon>Bacteroidia</taxon>
        <taxon>Bacteroidales</taxon>
        <taxon>Bacteroidaceae</taxon>
        <taxon>Phocaeicola</taxon>
    </lineage>
</organism>
<evidence type="ECO:0000313" key="9">
    <source>
        <dbReference type="EMBL" id="RGR92602.1"/>
    </source>
</evidence>
<feature type="transmembrane region" description="Helical" evidence="6">
    <location>
        <begin position="511"/>
        <end position="530"/>
    </location>
</feature>
<feature type="domain" description="ComEC/Rec2-related protein" evidence="7">
    <location>
        <begin position="238"/>
        <end position="504"/>
    </location>
</feature>
<evidence type="ECO:0000259" key="8">
    <source>
        <dbReference type="Pfam" id="PF13567"/>
    </source>
</evidence>
<feature type="domain" description="DUF4131" evidence="8">
    <location>
        <begin position="35"/>
        <end position="193"/>
    </location>
</feature>
<evidence type="ECO:0000256" key="4">
    <source>
        <dbReference type="ARBA" id="ARBA00022989"/>
    </source>
</evidence>
<protein>
    <submittedName>
        <fullName evidence="9">ComEC family competence protein</fullName>
    </submittedName>
</protein>
<feature type="transmembrane region" description="Helical" evidence="6">
    <location>
        <begin position="485"/>
        <end position="505"/>
    </location>
</feature>
<reference evidence="9 10" key="1">
    <citation type="submission" date="2018-08" db="EMBL/GenBank/DDBJ databases">
        <title>A genome reference for cultivated species of the human gut microbiota.</title>
        <authorList>
            <person name="Zou Y."/>
            <person name="Xue W."/>
            <person name="Luo G."/>
        </authorList>
    </citation>
    <scope>NUCLEOTIDE SEQUENCE [LARGE SCALE GENOMIC DNA]</scope>
    <source>
        <strain evidence="9 10">AF24-2</strain>
    </source>
</reference>
<dbReference type="Pfam" id="PF13567">
    <property type="entry name" value="DUF4131"/>
    <property type="match status" value="1"/>
</dbReference>
<name>A0A412GCQ7_9BACT</name>
<feature type="transmembrane region" description="Helical" evidence="6">
    <location>
        <begin position="392"/>
        <end position="415"/>
    </location>
</feature>
<evidence type="ECO:0000256" key="6">
    <source>
        <dbReference type="SAM" id="Phobius"/>
    </source>
</evidence>
<feature type="transmembrane region" description="Helical" evidence="6">
    <location>
        <begin position="427"/>
        <end position="457"/>
    </location>
</feature>
<accession>A0A412GCQ7</accession>
<feature type="transmembrane region" description="Helical" evidence="6">
    <location>
        <begin position="364"/>
        <end position="385"/>
    </location>
</feature>
<evidence type="ECO:0000256" key="3">
    <source>
        <dbReference type="ARBA" id="ARBA00022692"/>
    </source>
</evidence>
<gene>
    <name evidence="9" type="ORF">DWY20_12440</name>
</gene>
<feature type="transmembrane region" description="Helical" evidence="6">
    <location>
        <begin position="339"/>
        <end position="358"/>
    </location>
</feature>
<dbReference type="NCBIfam" id="TIGR00360">
    <property type="entry name" value="ComEC_N-term"/>
    <property type="match status" value="1"/>
</dbReference>
<dbReference type="AlphaFoldDB" id="A0A412GCQ7"/>
<dbReference type="GO" id="GO:0005886">
    <property type="term" value="C:plasma membrane"/>
    <property type="evidence" value="ECO:0007669"/>
    <property type="project" value="UniProtKB-SubCell"/>
</dbReference>
<comment type="caution">
    <text evidence="9">The sequence shown here is derived from an EMBL/GenBank/DDBJ whole genome shotgun (WGS) entry which is preliminary data.</text>
</comment>
<keyword evidence="3 6" id="KW-0812">Transmembrane</keyword>
<dbReference type="Pfam" id="PF03772">
    <property type="entry name" value="Competence"/>
    <property type="match status" value="1"/>
</dbReference>
<feature type="transmembrane region" description="Helical" evidence="6">
    <location>
        <begin position="289"/>
        <end position="308"/>
    </location>
</feature>
<evidence type="ECO:0000259" key="7">
    <source>
        <dbReference type="Pfam" id="PF03772"/>
    </source>
</evidence>
<keyword evidence="10" id="KW-1185">Reference proteome</keyword>
<feature type="transmembrane region" description="Helical" evidence="6">
    <location>
        <begin position="34"/>
        <end position="55"/>
    </location>
</feature>
<keyword evidence="5 6" id="KW-0472">Membrane</keyword>
<dbReference type="PANTHER" id="PTHR30619">
    <property type="entry name" value="DNA INTERNALIZATION/COMPETENCE PROTEIN COMEC/REC2"/>
    <property type="match status" value="1"/>
</dbReference>
<dbReference type="RefSeq" id="WP_118485099.1">
    <property type="nucleotide sequence ID" value="NZ_QRUU01000065.1"/>
</dbReference>
<dbReference type="Proteomes" id="UP000285864">
    <property type="component" value="Unassembled WGS sequence"/>
</dbReference>
<feature type="transmembrane region" description="Helical" evidence="6">
    <location>
        <begin position="62"/>
        <end position="84"/>
    </location>
</feature>
<dbReference type="InterPro" id="IPR004477">
    <property type="entry name" value="ComEC_N"/>
</dbReference>
<feature type="transmembrane region" description="Helical" evidence="6">
    <location>
        <begin position="7"/>
        <end position="28"/>
    </location>
</feature>
<dbReference type="EMBL" id="QRUU01000065">
    <property type="protein sequence ID" value="RGR92602.1"/>
    <property type="molecule type" value="Genomic_DNA"/>
</dbReference>
<evidence type="ECO:0000313" key="10">
    <source>
        <dbReference type="Proteomes" id="UP000285864"/>
    </source>
</evidence>
<evidence type="ECO:0000256" key="5">
    <source>
        <dbReference type="ARBA" id="ARBA00023136"/>
    </source>
</evidence>
<dbReference type="InterPro" id="IPR052159">
    <property type="entry name" value="Competence_DNA_uptake"/>
</dbReference>
<evidence type="ECO:0000256" key="2">
    <source>
        <dbReference type="ARBA" id="ARBA00022475"/>
    </source>
</evidence>
<evidence type="ECO:0000256" key="1">
    <source>
        <dbReference type="ARBA" id="ARBA00004651"/>
    </source>
</evidence>
<keyword evidence="4 6" id="KW-1133">Transmembrane helix</keyword>
<keyword evidence="2" id="KW-1003">Cell membrane</keyword>